<evidence type="ECO:0000313" key="2">
    <source>
        <dbReference type="Proteomes" id="UP000184330"/>
    </source>
</evidence>
<sequence>MSEEFDIEAAWAFADVDPMAVRKKEPPKDSSKFTRGQQKTFLTFPLKIRQMIYAEVVRIEGNFVTIERPLSPVASRQGPASTKAHLSITAVLFPVLIWHCSERASRHTVKPRIFSGKRTVLASGYSYLLELNTFGELLGCLDTLKASFLSPTNETRTDFETLITRIYVLYKIDSKDGPCWDNNLLASQGCDRPEILPKILSFFRMSAQKGVLKSVTMITPMLKTLKRAKKQRNDFMTDAEDRELVQEMSLKVEGVVWGEWRYEGPSARDSPNAAAGS</sequence>
<proteinExistence type="predicted"/>
<organism evidence="1 2">
    <name type="scientific">Phialocephala subalpina</name>
    <dbReference type="NCBI Taxonomy" id="576137"/>
    <lineage>
        <taxon>Eukaryota</taxon>
        <taxon>Fungi</taxon>
        <taxon>Dikarya</taxon>
        <taxon>Ascomycota</taxon>
        <taxon>Pezizomycotina</taxon>
        <taxon>Leotiomycetes</taxon>
        <taxon>Helotiales</taxon>
        <taxon>Mollisiaceae</taxon>
        <taxon>Phialocephala</taxon>
        <taxon>Phialocephala fortinii species complex</taxon>
    </lineage>
</organism>
<gene>
    <name evidence="1" type="ORF">PAC_01572</name>
</gene>
<accession>A0A1L7WFZ4</accession>
<dbReference type="Proteomes" id="UP000184330">
    <property type="component" value="Unassembled WGS sequence"/>
</dbReference>
<dbReference type="EMBL" id="FJOG01000002">
    <property type="protein sequence ID" value="CZR51695.1"/>
    <property type="molecule type" value="Genomic_DNA"/>
</dbReference>
<keyword evidence="2" id="KW-1185">Reference proteome</keyword>
<evidence type="ECO:0000313" key="1">
    <source>
        <dbReference type="EMBL" id="CZR51695.1"/>
    </source>
</evidence>
<dbReference type="AlphaFoldDB" id="A0A1L7WFZ4"/>
<name>A0A1L7WFZ4_9HELO</name>
<protein>
    <submittedName>
        <fullName evidence="1">Uncharacterized protein</fullName>
    </submittedName>
</protein>
<reference evidence="1 2" key="1">
    <citation type="submission" date="2016-03" db="EMBL/GenBank/DDBJ databases">
        <authorList>
            <person name="Ploux O."/>
        </authorList>
    </citation>
    <scope>NUCLEOTIDE SEQUENCE [LARGE SCALE GENOMIC DNA]</scope>
    <source>
        <strain evidence="1 2">UAMH 11012</strain>
    </source>
</reference>